<dbReference type="Gene3D" id="1.25.40.10">
    <property type="entry name" value="Tetratricopeptide repeat domain"/>
    <property type="match status" value="3"/>
</dbReference>
<gene>
    <name evidence="2" type="ORF">OE105_06545</name>
</gene>
<dbReference type="InterPro" id="IPR052384">
    <property type="entry name" value="TMTC_O-mannosyltransferase"/>
</dbReference>
<reference evidence="2" key="1">
    <citation type="submission" date="2022-09" db="EMBL/GenBank/DDBJ databases">
        <title>Complete Genomes of Fervidibacillus albus and Fervidibacillus halotolerans isolated from tidal flat sediments.</title>
        <authorList>
            <person name="Kwon K.K."/>
            <person name="Yang S.-H."/>
            <person name="Park M.J."/>
            <person name="Oh H.-M."/>
        </authorList>
    </citation>
    <scope>NUCLEOTIDE SEQUENCE</scope>
    <source>
        <strain evidence="2">MEBiC13594</strain>
    </source>
</reference>
<dbReference type="PANTHER" id="PTHR44216:SF3">
    <property type="entry name" value="PROTEIN O-MANNOSYL-TRANSFERASE TMTC2"/>
    <property type="match status" value="1"/>
</dbReference>
<feature type="repeat" description="TPR" evidence="1">
    <location>
        <begin position="373"/>
        <end position="406"/>
    </location>
</feature>
<proteinExistence type="predicted"/>
<dbReference type="Pfam" id="PF14559">
    <property type="entry name" value="TPR_19"/>
    <property type="match status" value="3"/>
</dbReference>
<sequence length="420" mass="48580">MNRIQEILHALENGNLQKAMKLKDDILKNGDEREIYVLAEQLKNLGFLEEVIPLYKKLLERYPNEGELLVDLAEVYIQLDEGEKALLTLEKIKKDDPVYVESLLLSADLYENEGLYEVCEQKLREAEKILPDEPLIQFAMGEFFSSIGKFAEAVYKYEKVLEKTDTIDGVNIHARLAEIYSTAGEFEKALPFYEKALEDKITVDMLFGYGFTLFQSGQYEGAIEKLKEVKTLDPDYESAYFPLSEAYEKIGDYKSALEVAKEGININPFQKELVYFAGNLCVKLGLLNEAEDYFQKSLELDPDYVEAMLAFNRLLFQQGRYQEANERMEPLINGGEEDPDLLWDYAVSCQHEEKYSEALNAYNKAYKYLKENEEFLQNYGFFLLEEGNKGDAIEVFKQLLQIDPTNVEYIDVLERLEVNR</sequence>
<dbReference type="InterPro" id="IPR011990">
    <property type="entry name" value="TPR-like_helical_dom_sf"/>
</dbReference>
<dbReference type="PANTHER" id="PTHR44216">
    <property type="entry name" value="PROTEIN O-MANNOSYL-TRANSFERASE TMTC2"/>
    <property type="match status" value="1"/>
</dbReference>
<dbReference type="PROSITE" id="PS50005">
    <property type="entry name" value="TPR"/>
    <property type="match status" value="4"/>
</dbReference>
<feature type="repeat" description="TPR" evidence="1">
    <location>
        <begin position="203"/>
        <end position="236"/>
    </location>
</feature>
<dbReference type="SUPFAM" id="SSF48452">
    <property type="entry name" value="TPR-like"/>
    <property type="match status" value="2"/>
</dbReference>
<name>A0A9E8RYF2_9BACI</name>
<keyword evidence="1" id="KW-0802">TPR repeat</keyword>
<organism evidence="2 3">
    <name type="scientific">Fervidibacillus halotolerans</name>
    <dbReference type="NCBI Taxonomy" id="2980027"/>
    <lineage>
        <taxon>Bacteria</taxon>
        <taxon>Bacillati</taxon>
        <taxon>Bacillota</taxon>
        <taxon>Bacilli</taxon>
        <taxon>Bacillales</taxon>
        <taxon>Bacillaceae</taxon>
        <taxon>Fervidibacillus</taxon>
    </lineage>
</organism>
<dbReference type="GO" id="GO:0000030">
    <property type="term" value="F:mannosyltransferase activity"/>
    <property type="evidence" value="ECO:0007669"/>
    <property type="project" value="TreeGrafter"/>
</dbReference>
<protein>
    <submittedName>
        <fullName evidence="2">Tetratricopeptide repeat protein</fullName>
    </submittedName>
</protein>
<feature type="repeat" description="TPR" evidence="1">
    <location>
        <begin position="237"/>
        <end position="270"/>
    </location>
</feature>
<accession>A0A9E8RYF2</accession>
<dbReference type="KEGG" id="fhl:OE105_06545"/>
<dbReference type="RefSeq" id="WP_275421950.1">
    <property type="nucleotide sequence ID" value="NZ_CP106877.1"/>
</dbReference>
<dbReference type="EMBL" id="CP106877">
    <property type="protein sequence ID" value="WAA13755.1"/>
    <property type="molecule type" value="Genomic_DNA"/>
</dbReference>
<feature type="repeat" description="TPR" evidence="1">
    <location>
        <begin position="271"/>
        <end position="304"/>
    </location>
</feature>
<dbReference type="SMART" id="SM00028">
    <property type="entry name" value="TPR"/>
    <property type="match status" value="10"/>
</dbReference>
<dbReference type="Proteomes" id="UP001164726">
    <property type="component" value="Chromosome"/>
</dbReference>
<evidence type="ECO:0000256" key="1">
    <source>
        <dbReference type="PROSITE-ProRule" id="PRU00339"/>
    </source>
</evidence>
<dbReference type="AlphaFoldDB" id="A0A9E8RYF2"/>
<dbReference type="InterPro" id="IPR019734">
    <property type="entry name" value="TPR_rpt"/>
</dbReference>
<dbReference type="Pfam" id="PF13414">
    <property type="entry name" value="TPR_11"/>
    <property type="match status" value="1"/>
</dbReference>
<keyword evidence="3" id="KW-1185">Reference proteome</keyword>
<evidence type="ECO:0000313" key="3">
    <source>
        <dbReference type="Proteomes" id="UP001164726"/>
    </source>
</evidence>
<dbReference type="GO" id="GO:0035269">
    <property type="term" value="P:protein O-linked glycosylation via mannose"/>
    <property type="evidence" value="ECO:0007669"/>
    <property type="project" value="TreeGrafter"/>
</dbReference>
<evidence type="ECO:0000313" key="2">
    <source>
        <dbReference type="EMBL" id="WAA13755.1"/>
    </source>
</evidence>
<dbReference type="Pfam" id="PF13176">
    <property type="entry name" value="TPR_7"/>
    <property type="match status" value="1"/>
</dbReference>